<reference evidence="3 4" key="1">
    <citation type="submission" date="2018-06" db="EMBL/GenBank/DDBJ databases">
        <authorList>
            <consortium name="Pathogen Informatics"/>
            <person name="Doyle S."/>
        </authorList>
    </citation>
    <scope>NUCLEOTIDE SEQUENCE [LARGE SCALE GENOMIC DNA]</scope>
    <source>
        <strain evidence="3 4">NCTC12151</strain>
    </source>
</reference>
<feature type="domain" description="DUF4875" evidence="2">
    <location>
        <begin position="30"/>
        <end position="183"/>
    </location>
</feature>
<dbReference type="KEGG" id="lri:NCTC12151_02801"/>
<feature type="signal peptide" evidence="1">
    <location>
        <begin position="1"/>
        <end position="29"/>
    </location>
</feature>
<sequence>MALLLKLRNTATLLAIAVSLPAFIGIATAAPIAYEIIQDENTPTGSQRTSANITIVAPSAQDKASRAEAVKQAVNDKVAKDKTTVVNVSLIPSKQLLGTGALLAQAEFYADGCGFSGSPCNGVKWSVIASDIKLSDKDLLIWNQWGISSKEFEAKGIFDDNKVAADVAKKLKIKLSEVEIPYVELEAVK</sequence>
<keyword evidence="1" id="KW-0732">Signal</keyword>
<evidence type="ECO:0000313" key="3">
    <source>
        <dbReference type="EMBL" id="SQI42931.1"/>
    </source>
</evidence>
<dbReference type="EMBL" id="LS483470">
    <property type="protein sequence ID" value="SQI42931.1"/>
    <property type="molecule type" value="Genomic_DNA"/>
</dbReference>
<dbReference type="Pfam" id="PF16175">
    <property type="entry name" value="DUF4875"/>
    <property type="match status" value="1"/>
</dbReference>
<dbReference type="AlphaFoldDB" id="A0A2X4UVU6"/>
<name>A0A2X4UVU6_9GAMM</name>
<organism evidence="3 4">
    <name type="scientific">Leminorella richardii</name>
    <dbReference type="NCBI Taxonomy" id="158841"/>
    <lineage>
        <taxon>Bacteria</taxon>
        <taxon>Pseudomonadati</taxon>
        <taxon>Pseudomonadota</taxon>
        <taxon>Gammaproteobacteria</taxon>
        <taxon>Enterobacterales</taxon>
        <taxon>Budviciaceae</taxon>
        <taxon>Leminorella</taxon>
    </lineage>
</organism>
<dbReference type="Proteomes" id="UP000249005">
    <property type="component" value="Chromosome 1"/>
</dbReference>
<evidence type="ECO:0000313" key="4">
    <source>
        <dbReference type="Proteomes" id="UP000249005"/>
    </source>
</evidence>
<accession>A0A2X4UVU6</accession>
<dbReference type="InterPro" id="IPR032383">
    <property type="entry name" value="DUF4875"/>
</dbReference>
<evidence type="ECO:0000256" key="1">
    <source>
        <dbReference type="SAM" id="SignalP"/>
    </source>
</evidence>
<feature type="chain" id="PRO_5016067681" description="DUF4875 domain-containing protein" evidence="1">
    <location>
        <begin position="30"/>
        <end position="189"/>
    </location>
</feature>
<gene>
    <name evidence="3" type="ORF">NCTC12151_02801</name>
</gene>
<protein>
    <recommendedName>
        <fullName evidence="2">DUF4875 domain-containing protein</fullName>
    </recommendedName>
</protein>
<proteinExistence type="predicted"/>
<evidence type="ECO:0000259" key="2">
    <source>
        <dbReference type="Pfam" id="PF16175"/>
    </source>
</evidence>
<dbReference type="Gene3D" id="3.10.310.90">
    <property type="match status" value="1"/>
</dbReference>
<dbReference type="RefSeq" id="WP_170126537.1">
    <property type="nucleotide sequence ID" value="NZ_LR698987.1"/>
</dbReference>
<keyword evidence="4" id="KW-1185">Reference proteome</keyword>